<reference evidence="2" key="1">
    <citation type="journal article" date="2019" name="bioRxiv">
        <title>The Genome of the Zebra Mussel, Dreissena polymorpha: A Resource for Invasive Species Research.</title>
        <authorList>
            <person name="McCartney M.A."/>
            <person name="Auch B."/>
            <person name="Kono T."/>
            <person name="Mallez S."/>
            <person name="Zhang Y."/>
            <person name="Obille A."/>
            <person name="Becker A."/>
            <person name="Abrahante J.E."/>
            <person name="Garbe J."/>
            <person name="Badalamenti J.P."/>
            <person name="Herman A."/>
            <person name="Mangelson H."/>
            <person name="Liachko I."/>
            <person name="Sullivan S."/>
            <person name="Sone E.D."/>
            <person name="Koren S."/>
            <person name="Silverstein K.A.T."/>
            <person name="Beckman K.B."/>
            <person name="Gohl D.M."/>
        </authorList>
    </citation>
    <scope>NUCLEOTIDE SEQUENCE</scope>
    <source>
        <strain evidence="2">Duluth1</strain>
        <tissue evidence="2">Whole animal</tissue>
    </source>
</reference>
<proteinExistence type="predicted"/>
<feature type="region of interest" description="Disordered" evidence="1">
    <location>
        <begin position="21"/>
        <end position="69"/>
    </location>
</feature>
<reference evidence="2" key="2">
    <citation type="submission" date="2020-11" db="EMBL/GenBank/DDBJ databases">
        <authorList>
            <person name="McCartney M.A."/>
            <person name="Auch B."/>
            <person name="Kono T."/>
            <person name="Mallez S."/>
            <person name="Becker A."/>
            <person name="Gohl D.M."/>
            <person name="Silverstein K.A.T."/>
            <person name="Koren S."/>
            <person name="Bechman K.B."/>
            <person name="Herman A."/>
            <person name="Abrahante J.E."/>
            <person name="Garbe J."/>
        </authorList>
    </citation>
    <scope>NUCLEOTIDE SEQUENCE</scope>
    <source>
        <strain evidence="2">Duluth1</strain>
        <tissue evidence="2">Whole animal</tissue>
    </source>
</reference>
<evidence type="ECO:0000313" key="2">
    <source>
        <dbReference type="EMBL" id="KAH3856827.1"/>
    </source>
</evidence>
<evidence type="ECO:0000256" key="1">
    <source>
        <dbReference type="SAM" id="MobiDB-lite"/>
    </source>
</evidence>
<gene>
    <name evidence="2" type="ORF">DPMN_099422</name>
</gene>
<comment type="caution">
    <text evidence="2">The sequence shown here is derived from an EMBL/GenBank/DDBJ whole genome shotgun (WGS) entry which is preliminary data.</text>
</comment>
<accession>A0A9D4LGE8</accession>
<feature type="compositionally biased region" description="Acidic residues" evidence="1">
    <location>
        <begin position="46"/>
        <end position="57"/>
    </location>
</feature>
<organism evidence="2 3">
    <name type="scientific">Dreissena polymorpha</name>
    <name type="common">Zebra mussel</name>
    <name type="synonym">Mytilus polymorpha</name>
    <dbReference type="NCBI Taxonomy" id="45954"/>
    <lineage>
        <taxon>Eukaryota</taxon>
        <taxon>Metazoa</taxon>
        <taxon>Spiralia</taxon>
        <taxon>Lophotrochozoa</taxon>
        <taxon>Mollusca</taxon>
        <taxon>Bivalvia</taxon>
        <taxon>Autobranchia</taxon>
        <taxon>Heteroconchia</taxon>
        <taxon>Euheterodonta</taxon>
        <taxon>Imparidentia</taxon>
        <taxon>Neoheterodontei</taxon>
        <taxon>Myida</taxon>
        <taxon>Dreissenoidea</taxon>
        <taxon>Dreissenidae</taxon>
        <taxon>Dreissena</taxon>
    </lineage>
</organism>
<sequence>MPRKNVNSYSPGKIKNRFPRNRCVKFLDSPPPRYRSEAPNVSSVNYEDDDDDADNGGEDNGKENGIGEADQDDVPLVRFLCKPLNALCFGYKVRLMLRKESRSFGQE</sequence>
<keyword evidence="3" id="KW-1185">Reference proteome</keyword>
<dbReference type="AlphaFoldDB" id="A0A9D4LGE8"/>
<dbReference type="Proteomes" id="UP000828390">
    <property type="component" value="Unassembled WGS sequence"/>
</dbReference>
<name>A0A9D4LGE8_DREPO</name>
<dbReference type="EMBL" id="JAIWYP010000003">
    <property type="protein sequence ID" value="KAH3856827.1"/>
    <property type="molecule type" value="Genomic_DNA"/>
</dbReference>
<protein>
    <submittedName>
        <fullName evidence="2">Uncharacterized protein</fullName>
    </submittedName>
</protein>
<evidence type="ECO:0000313" key="3">
    <source>
        <dbReference type="Proteomes" id="UP000828390"/>
    </source>
</evidence>